<evidence type="ECO:0000313" key="3">
    <source>
        <dbReference type="Proteomes" id="UP001432180"/>
    </source>
</evidence>
<dbReference type="PANTHER" id="PTHR34703:SF1">
    <property type="entry name" value="ANTIPORTER SUBUNIT MNHG2-RELATED"/>
    <property type="match status" value="1"/>
</dbReference>
<organism evidence="2 3">
    <name type="scientific">Thiorhodovibrio winogradskyi</name>
    <dbReference type="NCBI Taxonomy" id="77007"/>
    <lineage>
        <taxon>Bacteria</taxon>
        <taxon>Pseudomonadati</taxon>
        <taxon>Pseudomonadota</taxon>
        <taxon>Gammaproteobacteria</taxon>
        <taxon>Chromatiales</taxon>
        <taxon>Chromatiaceae</taxon>
        <taxon>Thiorhodovibrio</taxon>
    </lineage>
</organism>
<protein>
    <submittedName>
        <fullName evidence="2">Multiple resistance and pH homeostasis protein G</fullName>
    </submittedName>
</protein>
<dbReference type="Pfam" id="PF03334">
    <property type="entry name" value="PhaG_MnhG_YufB"/>
    <property type="match status" value="1"/>
</dbReference>
<dbReference type="PANTHER" id="PTHR34703">
    <property type="entry name" value="ANTIPORTER SUBUNIT MNHG2-RELATED"/>
    <property type="match status" value="1"/>
</dbReference>
<evidence type="ECO:0000256" key="1">
    <source>
        <dbReference type="SAM" id="Phobius"/>
    </source>
</evidence>
<reference evidence="2 3" key="1">
    <citation type="journal article" date="2023" name="Microorganisms">
        <title>Thiorhodovibrio frisius and Trv. litoralis spp. nov., Two Novel Members from a Clade of Fastidious Purple Sulfur Bacteria That Exhibit Unique Red-Shifted Light-Harvesting Capabilities.</title>
        <authorList>
            <person name="Methner A."/>
            <person name="Kuzyk S.B."/>
            <person name="Petersen J."/>
            <person name="Bauer S."/>
            <person name="Brinkmann H."/>
            <person name="Sichau K."/>
            <person name="Wanner G."/>
            <person name="Wolf J."/>
            <person name="Neumann-Schaal M."/>
            <person name="Henke P."/>
            <person name="Tank M."/>
            <person name="Sproer C."/>
            <person name="Bunk B."/>
            <person name="Overmann J."/>
        </authorList>
    </citation>
    <scope>NUCLEOTIDE SEQUENCE [LARGE SCALE GENOMIC DNA]</scope>
    <source>
        <strain evidence="2 3">DSM 6702</strain>
    </source>
</reference>
<dbReference type="Proteomes" id="UP001432180">
    <property type="component" value="Chromosome"/>
</dbReference>
<proteinExistence type="predicted"/>
<gene>
    <name evidence="2" type="primary">mrpG_1</name>
    <name evidence="2" type="ORF">Thiowin_01322</name>
</gene>
<accession>A0ABZ0S6Y5</accession>
<name>A0ABZ0S6Y5_9GAMM</name>
<dbReference type="InterPro" id="IPR005133">
    <property type="entry name" value="PhaG_MnhG_YufB"/>
</dbReference>
<dbReference type="EMBL" id="CP121472">
    <property type="protein sequence ID" value="WPL16368.1"/>
    <property type="molecule type" value="Genomic_DNA"/>
</dbReference>
<keyword evidence="1" id="KW-0812">Transmembrane</keyword>
<dbReference type="RefSeq" id="WP_328986913.1">
    <property type="nucleotide sequence ID" value="NZ_CP121472.1"/>
</dbReference>
<keyword evidence="3" id="KW-1185">Reference proteome</keyword>
<keyword evidence="1" id="KW-0472">Membrane</keyword>
<feature type="transmembrane region" description="Helical" evidence="1">
    <location>
        <begin position="40"/>
        <end position="59"/>
    </location>
</feature>
<evidence type="ECO:0000313" key="2">
    <source>
        <dbReference type="EMBL" id="WPL16368.1"/>
    </source>
</evidence>
<keyword evidence="1" id="KW-1133">Transmembrane helix</keyword>
<feature type="transmembrane region" description="Helical" evidence="1">
    <location>
        <begin position="65"/>
        <end position="87"/>
    </location>
</feature>
<sequence length="99" mass="10636">MTTLLTVYSIVLISAGLGFFSAGTLGLLRLPDLFTRLHALTKADNVGLGLVILGLLPWAPSLWYAFQLVLIWLLVLLGGATGAHLIAKRALHGDGEDRR</sequence>
<feature type="transmembrane region" description="Helical" evidence="1">
    <location>
        <begin position="6"/>
        <end position="28"/>
    </location>
</feature>